<dbReference type="GO" id="GO:0005634">
    <property type="term" value="C:nucleus"/>
    <property type="evidence" value="ECO:0007669"/>
    <property type="project" value="TreeGrafter"/>
</dbReference>
<keyword evidence="5 8" id="KW-0862">Zinc</keyword>
<evidence type="ECO:0000313" key="11">
    <source>
        <dbReference type="EMBL" id="ORY19983.1"/>
    </source>
</evidence>
<gene>
    <name evidence="11" type="ORF">BCR33DRAFT_275288</name>
</gene>
<dbReference type="EMBL" id="MCGO01000262">
    <property type="protein sequence ID" value="ORY19983.1"/>
    <property type="molecule type" value="Genomic_DNA"/>
</dbReference>
<feature type="binding site" evidence="8">
    <location>
        <position position="128"/>
    </location>
    <ligand>
        <name>Zn(2+)</name>
        <dbReference type="ChEBI" id="CHEBI:29105"/>
    </ligand>
</feature>
<feature type="binding site" evidence="8">
    <location>
        <position position="156"/>
    </location>
    <ligand>
        <name>Zn(2+)</name>
        <dbReference type="ChEBI" id="CHEBI:29105"/>
    </ligand>
</feature>
<feature type="binding site" evidence="8">
    <location>
        <position position="131"/>
    </location>
    <ligand>
        <name>Zn(2+)</name>
        <dbReference type="ChEBI" id="CHEBI:29105"/>
    </ligand>
</feature>
<dbReference type="Gene3D" id="3.30.1600.10">
    <property type="entry name" value="SIR2/SIRT2 'Small Domain"/>
    <property type="match status" value="1"/>
</dbReference>
<evidence type="ECO:0000256" key="1">
    <source>
        <dbReference type="ARBA" id="ARBA00006924"/>
    </source>
</evidence>
<dbReference type="PROSITE" id="PS50305">
    <property type="entry name" value="SIRTUIN"/>
    <property type="match status" value="1"/>
</dbReference>
<organism evidence="11 12">
    <name type="scientific">Rhizoclosmatium globosum</name>
    <dbReference type="NCBI Taxonomy" id="329046"/>
    <lineage>
        <taxon>Eukaryota</taxon>
        <taxon>Fungi</taxon>
        <taxon>Fungi incertae sedis</taxon>
        <taxon>Chytridiomycota</taxon>
        <taxon>Chytridiomycota incertae sedis</taxon>
        <taxon>Chytridiomycetes</taxon>
        <taxon>Chytridiales</taxon>
        <taxon>Chytriomycetaceae</taxon>
        <taxon>Rhizoclosmatium</taxon>
    </lineage>
</organism>
<dbReference type="GO" id="GO:0000122">
    <property type="term" value="P:negative regulation of transcription by RNA polymerase II"/>
    <property type="evidence" value="ECO:0007669"/>
    <property type="project" value="TreeGrafter"/>
</dbReference>
<name>A0A1Y2ABP9_9FUNG</name>
<sequence>MPKAPPKSYAARLQPIADKGCPVGPDDSGEPRRTIIHTGAGISTSAGVPDFRGPNGVWTRELNGLSPPDGTAFGAAEPTRTHFAINDLVAAGLVRHVVSQNVDGLHVRSGLPRDCISEVHGTAFAEWCSKCEKEWRTEDEVHTIGLKKTGNKCRDCSAELRDMLCDWDSPLPDHEMDRAIEEHRTATLVICCGHRSE</sequence>
<evidence type="ECO:0000256" key="2">
    <source>
        <dbReference type="ARBA" id="ARBA00012928"/>
    </source>
</evidence>
<dbReference type="Gene3D" id="3.40.50.1220">
    <property type="entry name" value="TPP-binding domain"/>
    <property type="match status" value="1"/>
</dbReference>
<evidence type="ECO:0000256" key="5">
    <source>
        <dbReference type="ARBA" id="ARBA00022833"/>
    </source>
</evidence>
<dbReference type="InterPro" id="IPR026590">
    <property type="entry name" value="Ssirtuin_cat_dom"/>
</dbReference>
<dbReference type="InterPro" id="IPR026591">
    <property type="entry name" value="Sirtuin_cat_small_dom_sf"/>
</dbReference>
<dbReference type="AlphaFoldDB" id="A0A1Y2ABP9"/>
<dbReference type="InterPro" id="IPR003000">
    <property type="entry name" value="Sirtuin"/>
</dbReference>
<feature type="domain" description="Deacetylase sirtuin-type" evidence="10">
    <location>
        <begin position="11"/>
        <end position="197"/>
    </location>
</feature>
<dbReference type="PANTHER" id="PTHR11085:SF12">
    <property type="entry name" value="NAD-DEPENDENT PROTEIN DEACYLASE SIRTUIN-6"/>
    <property type="match status" value="1"/>
</dbReference>
<dbReference type="InterPro" id="IPR050134">
    <property type="entry name" value="NAD-dep_sirtuin_deacylases"/>
</dbReference>
<accession>A0A1Y2ABP9</accession>
<dbReference type="GO" id="GO:0070403">
    <property type="term" value="F:NAD+ binding"/>
    <property type="evidence" value="ECO:0007669"/>
    <property type="project" value="InterPro"/>
</dbReference>
<keyword evidence="3" id="KW-0808">Transferase</keyword>
<dbReference type="EC" id="2.3.1.286" evidence="2"/>
<dbReference type="PANTHER" id="PTHR11085">
    <property type="entry name" value="NAD-DEPENDENT PROTEIN DEACYLASE SIRTUIN-5, MITOCHONDRIAL-RELATED"/>
    <property type="match status" value="1"/>
</dbReference>
<dbReference type="GO" id="GO:0003714">
    <property type="term" value="F:transcription corepressor activity"/>
    <property type="evidence" value="ECO:0007669"/>
    <property type="project" value="TreeGrafter"/>
</dbReference>
<keyword evidence="12" id="KW-1185">Reference proteome</keyword>
<proteinExistence type="inferred from homology"/>
<evidence type="ECO:0000256" key="9">
    <source>
        <dbReference type="SAM" id="MobiDB-lite"/>
    </source>
</evidence>
<evidence type="ECO:0000313" key="12">
    <source>
        <dbReference type="Proteomes" id="UP000193642"/>
    </source>
</evidence>
<reference evidence="11 12" key="1">
    <citation type="submission" date="2016-07" db="EMBL/GenBank/DDBJ databases">
        <title>Pervasive Adenine N6-methylation of Active Genes in Fungi.</title>
        <authorList>
            <consortium name="DOE Joint Genome Institute"/>
            <person name="Mondo S.J."/>
            <person name="Dannebaum R.O."/>
            <person name="Kuo R.C."/>
            <person name="Labutti K."/>
            <person name="Haridas S."/>
            <person name="Kuo A."/>
            <person name="Salamov A."/>
            <person name="Ahrendt S.R."/>
            <person name="Lipzen A."/>
            <person name="Sullivan W."/>
            <person name="Andreopoulos W.B."/>
            <person name="Clum A."/>
            <person name="Lindquist E."/>
            <person name="Daum C."/>
            <person name="Ramamoorthy G.K."/>
            <person name="Gryganskyi A."/>
            <person name="Culley D."/>
            <person name="Magnuson J.K."/>
            <person name="James T.Y."/>
            <person name="O'Malley M.A."/>
            <person name="Stajich J.E."/>
            <person name="Spatafora J.W."/>
            <person name="Visel A."/>
            <person name="Grigoriev I.V."/>
        </authorList>
    </citation>
    <scope>NUCLEOTIDE SEQUENCE [LARGE SCALE GENOMIC DNA]</scope>
    <source>
        <strain evidence="11 12">JEL800</strain>
    </source>
</reference>
<evidence type="ECO:0000256" key="7">
    <source>
        <dbReference type="ARBA" id="ARBA00038170"/>
    </source>
</evidence>
<dbReference type="STRING" id="329046.A0A1Y2ABP9"/>
<evidence type="ECO:0000259" key="10">
    <source>
        <dbReference type="PROSITE" id="PS50305"/>
    </source>
</evidence>
<comment type="similarity">
    <text evidence="1">Belongs to the sirtuin family. Class I subfamily.</text>
</comment>
<dbReference type="Pfam" id="PF02146">
    <property type="entry name" value="SIR2"/>
    <property type="match status" value="1"/>
</dbReference>
<dbReference type="Proteomes" id="UP000193642">
    <property type="component" value="Unassembled WGS sequence"/>
</dbReference>
<comment type="similarity">
    <text evidence="7">Belongs to the sirtuin family. Class IV subfamily.</text>
</comment>
<dbReference type="InterPro" id="IPR029035">
    <property type="entry name" value="DHS-like_NAD/FAD-binding_dom"/>
</dbReference>
<feature type="binding site" evidence="8">
    <location>
        <position position="153"/>
    </location>
    <ligand>
        <name>Zn(2+)</name>
        <dbReference type="ChEBI" id="CHEBI:29105"/>
    </ligand>
</feature>
<comment type="caution">
    <text evidence="11">The sequence shown here is derived from an EMBL/GenBank/DDBJ whole genome shotgun (WGS) entry which is preliminary data.</text>
</comment>
<evidence type="ECO:0000256" key="8">
    <source>
        <dbReference type="PROSITE-ProRule" id="PRU00236"/>
    </source>
</evidence>
<dbReference type="GO" id="GO:0046872">
    <property type="term" value="F:metal ion binding"/>
    <property type="evidence" value="ECO:0007669"/>
    <property type="project" value="UniProtKB-KW"/>
</dbReference>
<protein>
    <recommendedName>
        <fullName evidence="2">protein acetyllysine N-acetyltransferase</fullName>
        <ecNumber evidence="2">2.3.1.286</ecNumber>
    </recommendedName>
</protein>
<evidence type="ECO:0000256" key="6">
    <source>
        <dbReference type="ARBA" id="ARBA00023027"/>
    </source>
</evidence>
<feature type="active site" description="Proton acceptor" evidence="8">
    <location>
        <position position="120"/>
    </location>
</feature>
<dbReference type="OrthoDB" id="424302at2759"/>
<dbReference type="GO" id="GO:0017136">
    <property type="term" value="F:histone deacetylase activity, NAD-dependent"/>
    <property type="evidence" value="ECO:0007669"/>
    <property type="project" value="TreeGrafter"/>
</dbReference>
<feature type="region of interest" description="Disordered" evidence="9">
    <location>
        <begin position="1"/>
        <end position="29"/>
    </location>
</feature>
<evidence type="ECO:0000256" key="4">
    <source>
        <dbReference type="ARBA" id="ARBA00022723"/>
    </source>
</evidence>
<dbReference type="SUPFAM" id="SSF52467">
    <property type="entry name" value="DHS-like NAD/FAD-binding domain"/>
    <property type="match status" value="1"/>
</dbReference>
<keyword evidence="6" id="KW-0520">NAD</keyword>
<dbReference type="FunFam" id="3.40.50.1220:FF:000038">
    <property type="entry name" value="NAD-dependent protein deacetylase sirtuin-6 isoform X2"/>
    <property type="match status" value="1"/>
</dbReference>
<keyword evidence="4 8" id="KW-0479">Metal-binding</keyword>
<evidence type="ECO:0000256" key="3">
    <source>
        <dbReference type="ARBA" id="ARBA00022679"/>
    </source>
</evidence>